<dbReference type="AlphaFoldDB" id="A0A8T1IEA3"/>
<dbReference type="EMBL" id="RCMV01000195">
    <property type="protein sequence ID" value="KAG3222068.1"/>
    <property type="molecule type" value="Genomic_DNA"/>
</dbReference>
<accession>A0A8T1IEA3</accession>
<dbReference type="EMBL" id="RCMK01000231">
    <property type="protein sequence ID" value="KAG2942268.1"/>
    <property type="molecule type" value="Genomic_DNA"/>
</dbReference>
<comment type="caution">
    <text evidence="3">The sequence shown here is derived from an EMBL/GenBank/DDBJ whole genome shotgun (WGS) entry which is preliminary data.</text>
</comment>
<evidence type="ECO:0000256" key="1">
    <source>
        <dbReference type="SAM" id="MobiDB-lite"/>
    </source>
</evidence>
<sequence length="61" mass="6469">MYLWLASPTVMPQLVAEKPRTALRTSTSVDHVEAAAPAAVNTGTATEGPLGEGLQRYQTTL</sequence>
<evidence type="ECO:0000313" key="3">
    <source>
        <dbReference type="EMBL" id="KAG3222068.1"/>
    </source>
</evidence>
<organism evidence="3 4">
    <name type="scientific">Phytophthora cactorum</name>
    <dbReference type="NCBI Taxonomy" id="29920"/>
    <lineage>
        <taxon>Eukaryota</taxon>
        <taxon>Sar</taxon>
        <taxon>Stramenopiles</taxon>
        <taxon>Oomycota</taxon>
        <taxon>Peronosporomycetes</taxon>
        <taxon>Peronosporales</taxon>
        <taxon>Peronosporaceae</taxon>
        <taxon>Phytophthora</taxon>
    </lineage>
</organism>
<feature type="region of interest" description="Disordered" evidence="1">
    <location>
        <begin position="39"/>
        <end position="61"/>
    </location>
</feature>
<gene>
    <name evidence="2" type="ORF">PC117_g9836</name>
    <name evidence="3" type="ORF">PC129_g7208</name>
</gene>
<proteinExistence type="predicted"/>
<evidence type="ECO:0000313" key="2">
    <source>
        <dbReference type="EMBL" id="KAG2942268.1"/>
    </source>
</evidence>
<protein>
    <submittedName>
        <fullName evidence="3">Uncharacterized protein</fullName>
    </submittedName>
</protein>
<dbReference type="Proteomes" id="UP000736787">
    <property type="component" value="Unassembled WGS sequence"/>
</dbReference>
<evidence type="ECO:0000313" key="4">
    <source>
        <dbReference type="Proteomes" id="UP000760860"/>
    </source>
</evidence>
<dbReference type="Proteomes" id="UP000760860">
    <property type="component" value="Unassembled WGS sequence"/>
</dbReference>
<name>A0A8T1IEA3_9STRA</name>
<reference evidence="3" key="1">
    <citation type="submission" date="2018-05" db="EMBL/GenBank/DDBJ databases">
        <title>Effector identification in a new, highly contiguous assembly of the strawberry crown rot pathogen Phytophthora cactorum.</title>
        <authorList>
            <person name="Armitage A.D."/>
            <person name="Nellist C.F."/>
            <person name="Bates H."/>
            <person name="Vickerstaff R.J."/>
            <person name="Harrison R.J."/>
        </authorList>
    </citation>
    <scope>NUCLEOTIDE SEQUENCE</scope>
    <source>
        <strain evidence="2">4040</strain>
        <strain evidence="3">P421</strain>
    </source>
</reference>